<evidence type="ECO:0000256" key="7">
    <source>
        <dbReference type="ARBA" id="ARBA00023136"/>
    </source>
</evidence>
<evidence type="ECO:0000313" key="10">
    <source>
        <dbReference type="EMBL" id="KAF9510282.1"/>
    </source>
</evidence>
<reference evidence="10" key="1">
    <citation type="journal article" date="2020" name="Nat. Commun.">
        <title>Large-scale genome sequencing of mycorrhizal fungi provides insights into the early evolution of symbiotic traits.</title>
        <authorList>
            <person name="Miyauchi S."/>
            <person name="Kiss E."/>
            <person name="Kuo A."/>
            <person name="Drula E."/>
            <person name="Kohler A."/>
            <person name="Sanchez-Garcia M."/>
            <person name="Morin E."/>
            <person name="Andreopoulos B."/>
            <person name="Barry K.W."/>
            <person name="Bonito G."/>
            <person name="Buee M."/>
            <person name="Carver A."/>
            <person name="Chen C."/>
            <person name="Cichocki N."/>
            <person name="Clum A."/>
            <person name="Culley D."/>
            <person name="Crous P.W."/>
            <person name="Fauchery L."/>
            <person name="Girlanda M."/>
            <person name="Hayes R.D."/>
            <person name="Keri Z."/>
            <person name="LaButti K."/>
            <person name="Lipzen A."/>
            <person name="Lombard V."/>
            <person name="Magnuson J."/>
            <person name="Maillard F."/>
            <person name="Murat C."/>
            <person name="Nolan M."/>
            <person name="Ohm R.A."/>
            <person name="Pangilinan J."/>
            <person name="Pereira M.F."/>
            <person name="Perotto S."/>
            <person name="Peter M."/>
            <person name="Pfister S."/>
            <person name="Riley R."/>
            <person name="Sitrit Y."/>
            <person name="Stielow J.B."/>
            <person name="Szollosi G."/>
            <person name="Zifcakova L."/>
            <person name="Stursova M."/>
            <person name="Spatafora J.W."/>
            <person name="Tedersoo L."/>
            <person name="Vaario L.M."/>
            <person name="Yamada A."/>
            <person name="Yan M."/>
            <person name="Wang P."/>
            <person name="Xu J."/>
            <person name="Bruns T."/>
            <person name="Baldrian P."/>
            <person name="Vilgalys R."/>
            <person name="Dunand C."/>
            <person name="Henrissat B."/>
            <person name="Grigoriev I.V."/>
            <person name="Hibbett D."/>
            <person name="Nagy L.G."/>
            <person name="Martin F.M."/>
        </authorList>
    </citation>
    <scope>NUCLEOTIDE SEQUENCE</scope>
    <source>
        <strain evidence="10">UP504</strain>
    </source>
</reference>
<gene>
    <name evidence="10" type="ORF">BS47DRAFT_1348204</name>
</gene>
<evidence type="ECO:0000259" key="9">
    <source>
        <dbReference type="Pfam" id="PF13813"/>
    </source>
</evidence>
<evidence type="ECO:0000256" key="2">
    <source>
        <dbReference type="ARBA" id="ARBA00005179"/>
    </source>
</evidence>
<feature type="domain" description="Wax synthase" evidence="9">
    <location>
        <begin position="248"/>
        <end position="327"/>
    </location>
</feature>
<keyword evidence="6 8" id="KW-1133">Transmembrane helix</keyword>
<feature type="transmembrane region" description="Helical" evidence="8">
    <location>
        <begin position="340"/>
        <end position="358"/>
    </location>
</feature>
<dbReference type="OrthoDB" id="1077582at2759"/>
<dbReference type="InterPro" id="IPR032805">
    <property type="entry name" value="Wax_synthase_dom"/>
</dbReference>
<dbReference type="PANTHER" id="PTHR31595:SF57">
    <property type="entry name" value="OS04G0481900 PROTEIN"/>
    <property type="match status" value="1"/>
</dbReference>
<proteinExistence type="inferred from homology"/>
<dbReference type="EMBL" id="MU129019">
    <property type="protein sequence ID" value="KAF9510282.1"/>
    <property type="molecule type" value="Genomic_DNA"/>
</dbReference>
<keyword evidence="5 8" id="KW-0812">Transmembrane</keyword>
<dbReference type="Proteomes" id="UP000886523">
    <property type="component" value="Unassembled WGS sequence"/>
</dbReference>
<comment type="subcellular location">
    <subcellularLocation>
        <location evidence="1">Membrane</location>
        <topology evidence="1">Multi-pass membrane protein</topology>
    </subcellularLocation>
</comment>
<organism evidence="10 11">
    <name type="scientific">Hydnum rufescens UP504</name>
    <dbReference type="NCBI Taxonomy" id="1448309"/>
    <lineage>
        <taxon>Eukaryota</taxon>
        <taxon>Fungi</taxon>
        <taxon>Dikarya</taxon>
        <taxon>Basidiomycota</taxon>
        <taxon>Agaricomycotina</taxon>
        <taxon>Agaricomycetes</taxon>
        <taxon>Cantharellales</taxon>
        <taxon>Hydnaceae</taxon>
        <taxon>Hydnum</taxon>
    </lineage>
</organism>
<feature type="transmembrane region" description="Helical" evidence="8">
    <location>
        <begin position="212"/>
        <end position="239"/>
    </location>
</feature>
<dbReference type="Pfam" id="PF13813">
    <property type="entry name" value="MBOAT_2"/>
    <property type="match status" value="1"/>
</dbReference>
<protein>
    <recommendedName>
        <fullName evidence="9">Wax synthase domain-containing protein</fullName>
    </recommendedName>
</protein>
<feature type="transmembrane region" description="Helical" evidence="8">
    <location>
        <begin position="50"/>
        <end position="71"/>
    </location>
</feature>
<evidence type="ECO:0000256" key="6">
    <source>
        <dbReference type="ARBA" id="ARBA00022989"/>
    </source>
</evidence>
<evidence type="ECO:0000256" key="3">
    <source>
        <dbReference type="ARBA" id="ARBA00007282"/>
    </source>
</evidence>
<keyword evidence="11" id="KW-1185">Reference proteome</keyword>
<comment type="caution">
    <text evidence="10">The sequence shown here is derived from an EMBL/GenBank/DDBJ whole genome shotgun (WGS) entry which is preliminary data.</text>
</comment>
<keyword evidence="7 8" id="KW-0472">Membrane</keyword>
<comment type="similarity">
    <text evidence="3">Belongs to the wax synthase family.</text>
</comment>
<accession>A0A9P6AQW9</accession>
<evidence type="ECO:0000256" key="1">
    <source>
        <dbReference type="ARBA" id="ARBA00004141"/>
    </source>
</evidence>
<feature type="transmembrane region" description="Helical" evidence="8">
    <location>
        <begin position="83"/>
        <end position="102"/>
    </location>
</feature>
<dbReference type="PANTHER" id="PTHR31595">
    <property type="entry name" value="LONG-CHAIN-ALCOHOL O-FATTY-ACYLTRANSFERASE 3-RELATED"/>
    <property type="match status" value="1"/>
</dbReference>
<keyword evidence="4" id="KW-0808">Transferase</keyword>
<comment type="pathway">
    <text evidence="2">Secondary metabolite biosynthesis.</text>
</comment>
<evidence type="ECO:0000256" key="8">
    <source>
        <dbReference type="SAM" id="Phobius"/>
    </source>
</evidence>
<evidence type="ECO:0000256" key="5">
    <source>
        <dbReference type="ARBA" id="ARBA00022692"/>
    </source>
</evidence>
<feature type="transmembrane region" description="Helical" evidence="8">
    <location>
        <begin position="23"/>
        <end position="43"/>
    </location>
</feature>
<evidence type="ECO:0000256" key="4">
    <source>
        <dbReference type="ARBA" id="ARBA00022679"/>
    </source>
</evidence>
<name>A0A9P6AQW9_9AGAM</name>
<dbReference type="AlphaFoldDB" id="A0A9P6AQW9"/>
<feature type="transmembrane region" description="Helical" evidence="8">
    <location>
        <begin position="303"/>
        <end position="320"/>
    </location>
</feature>
<evidence type="ECO:0000313" key="11">
    <source>
        <dbReference type="Proteomes" id="UP000886523"/>
    </source>
</evidence>
<dbReference type="GO" id="GO:0006629">
    <property type="term" value="P:lipid metabolic process"/>
    <property type="evidence" value="ECO:0007669"/>
    <property type="project" value="InterPro"/>
</dbReference>
<sequence>MKARSEPNIGGLRAAPPDLVRTLLPRFALIWFLYTACIFTHTFPGRGWPWFVRFFLLALTLWALWDFGYGHYLDHDPLVSIHVYPWLSMIPCYVIMQLFMIMNDTPPKWVSLPTGNVLPLPQDTIGRIVYALDLSASITGSSWMRRRRWDFAPSRVVNFRPPTRAVFLMRTIIHFAAYRLLMDGIDTYIKQVPFKATLNEPVSRALPFWDQIFCGLAMGPLICCGMVSVYDLLSIFFVASGLTSPSSWPPFFGEPLLTTSLQDFWSNRWHHIFRRSFTYLGDSLLSLFFSADTTQRFKGIIRPLRVTLTFVMTTLLHIIIMHRYPADPAHPHRYFWDWSIMGFFLIQPVGLAIDACIAHSGIGSGWRRAFAWGFLAWNTRWWADVWVKKGLPTQKVITWSPVRGILFGDWWPAH</sequence>
<dbReference type="GO" id="GO:0016020">
    <property type="term" value="C:membrane"/>
    <property type="evidence" value="ECO:0007669"/>
    <property type="project" value="UniProtKB-SubCell"/>
</dbReference>
<dbReference type="GO" id="GO:0008374">
    <property type="term" value="F:O-acyltransferase activity"/>
    <property type="evidence" value="ECO:0007669"/>
    <property type="project" value="InterPro"/>
</dbReference>
<dbReference type="InterPro" id="IPR044851">
    <property type="entry name" value="Wax_synthase"/>
</dbReference>